<keyword evidence="8 12" id="KW-0067">ATP-binding</keyword>
<dbReference type="InterPro" id="IPR000760">
    <property type="entry name" value="Inositol_monophosphatase-like"/>
</dbReference>
<dbReference type="GO" id="GO:0005737">
    <property type="term" value="C:cytoplasm"/>
    <property type="evidence" value="ECO:0007669"/>
    <property type="project" value="UniProtKB-SubCell"/>
</dbReference>
<dbReference type="SUPFAM" id="SSF56655">
    <property type="entry name" value="Carbohydrate phosphatase"/>
    <property type="match status" value="1"/>
</dbReference>
<dbReference type="InterPro" id="IPR002504">
    <property type="entry name" value="NADK"/>
</dbReference>
<comment type="function">
    <text evidence="12">Involved in the regulation of the intracellular balance of NAD and NADP, and is a key enzyme in the biosynthesis of NADP. Catalyzes specifically the phosphorylation on 2'-hydroxyl of the adenosine moiety of NAD to yield NADP.</text>
</comment>
<evidence type="ECO:0000256" key="9">
    <source>
        <dbReference type="ARBA" id="ARBA00022842"/>
    </source>
</evidence>
<dbReference type="Proteomes" id="UP000077245">
    <property type="component" value="Unassembled WGS sequence"/>
</dbReference>
<dbReference type="PATRIC" id="fig|49547.3.peg.466"/>
<feature type="binding site" evidence="12">
    <location>
        <position position="499"/>
    </location>
    <ligand>
        <name>NAD(+)</name>
        <dbReference type="ChEBI" id="CHEBI:57540"/>
    </ligand>
</feature>
<dbReference type="GO" id="GO:0046872">
    <property type="term" value="F:metal ion binding"/>
    <property type="evidence" value="ECO:0007669"/>
    <property type="project" value="UniProtKB-UniRule"/>
</dbReference>
<dbReference type="OrthoDB" id="77798at2157"/>
<dbReference type="PRINTS" id="PR00377">
    <property type="entry name" value="IMPHPHTASES"/>
</dbReference>
<dbReference type="PANTHER" id="PTHR20275:SF43">
    <property type="entry name" value="BIFUNCTIONAL NADP PHOSPHATASE_NAD KINASE"/>
    <property type="match status" value="1"/>
</dbReference>
<dbReference type="PANTHER" id="PTHR20275">
    <property type="entry name" value="NAD KINASE"/>
    <property type="match status" value="1"/>
</dbReference>
<keyword evidence="2 12" id="KW-0963">Cytoplasm</keyword>
<name>A0A166CI10_9EURY</name>
<protein>
    <recommendedName>
        <fullName evidence="12">NAD kinase</fullName>
        <ecNumber evidence="12">2.7.1.23</ecNumber>
    </recommendedName>
    <alternativeName>
        <fullName evidence="12">ATP-dependent NAD kinase</fullName>
    </alternativeName>
</protein>
<dbReference type="RefSeq" id="WP_067089665.1">
    <property type="nucleotide sequence ID" value="NZ_LWMV01000083.1"/>
</dbReference>
<feature type="binding site" evidence="13">
    <location>
        <position position="111"/>
    </location>
    <ligand>
        <name>Mg(2+)</name>
        <dbReference type="ChEBI" id="CHEBI:18420"/>
        <label>1</label>
        <note>catalytic</note>
    </ligand>
</feature>
<evidence type="ECO:0000256" key="5">
    <source>
        <dbReference type="ARBA" id="ARBA00022741"/>
    </source>
</evidence>
<organism evidence="14 15">
    <name type="scientific">Methanobrevibacter curvatus</name>
    <dbReference type="NCBI Taxonomy" id="49547"/>
    <lineage>
        <taxon>Archaea</taxon>
        <taxon>Methanobacteriati</taxon>
        <taxon>Methanobacteriota</taxon>
        <taxon>Methanomada group</taxon>
        <taxon>Methanobacteria</taxon>
        <taxon>Methanobacteriales</taxon>
        <taxon>Methanobacteriaceae</taxon>
        <taxon>Methanobrevibacter</taxon>
    </lineage>
</organism>
<evidence type="ECO:0000256" key="11">
    <source>
        <dbReference type="ARBA" id="ARBA00023027"/>
    </source>
</evidence>
<dbReference type="EC" id="2.7.1.23" evidence="12"/>
<comment type="cofactor">
    <cofactor evidence="12">
        <name>a divalent metal cation</name>
        <dbReference type="ChEBI" id="CHEBI:60240"/>
    </cofactor>
</comment>
<dbReference type="HAMAP" id="MF_00361">
    <property type="entry name" value="NAD_kinase"/>
    <property type="match status" value="1"/>
</dbReference>
<dbReference type="FunFam" id="2.60.200.30:FF:000009">
    <property type="entry name" value="Poly(P)/ATP NAD kinase"/>
    <property type="match status" value="1"/>
</dbReference>
<feature type="binding site" evidence="13">
    <location>
        <position position="74"/>
    </location>
    <ligand>
        <name>Mg(2+)</name>
        <dbReference type="ChEBI" id="CHEBI:18420"/>
        <label>1</label>
        <note>catalytic</note>
    </ligand>
</feature>
<evidence type="ECO:0000256" key="8">
    <source>
        <dbReference type="ARBA" id="ARBA00022840"/>
    </source>
</evidence>
<dbReference type="Pfam" id="PF00459">
    <property type="entry name" value="Inositol_P"/>
    <property type="match status" value="1"/>
</dbReference>
<feature type="binding site" evidence="12">
    <location>
        <begin position="469"/>
        <end position="470"/>
    </location>
    <ligand>
        <name>NAD(+)</name>
        <dbReference type="ChEBI" id="CHEBI:57540"/>
    </ligand>
</feature>
<dbReference type="GO" id="GO:0006741">
    <property type="term" value="P:NADP+ biosynthetic process"/>
    <property type="evidence" value="ECO:0007669"/>
    <property type="project" value="UniProtKB-UniRule"/>
</dbReference>
<dbReference type="SUPFAM" id="SSF111331">
    <property type="entry name" value="NAD kinase/diacylglycerol kinase-like"/>
    <property type="match status" value="1"/>
</dbReference>
<keyword evidence="4 13" id="KW-0479">Metal-binding</keyword>
<dbReference type="Gene3D" id="3.30.540.10">
    <property type="entry name" value="Fructose-1,6-Bisphosphatase, subunit A, domain 1"/>
    <property type="match status" value="1"/>
</dbReference>
<evidence type="ECO:0000313" key="14">
    <source>
        <dbReference type="EMBL" id="KZX14557.1"/>
    </source>
</evidence>
<evidence type="ECO:0000256" key="3">
    <source>
        <dbReference type="ARBA" id="ARBA00022679"/>
    </source>
</evidence>
<comment type="cofactor">
    <cofactor evidence="1 13">
        <name>Mg(2+)</name>
        <dbReference type="ChEBI" id="CHEBI:18420"/>
    </cofactor>
</comment>
<comment type="similarity">
    <text evidence="12">Belongs to the NAD kinase family.</text>
</comment>
<feature type="binding site" evidence="13">
    <location>
        <position position="236"/>
    </location>
    <ligand>
        <name>Mg(2+)</name>
        <dbReference type="ChEBI" id="CHEBI:18420"/>
        <label>1</label>
        <note>catalytic</note>
    </ligand>
</feature>
<evidence type="ECO:0000256" key="13">
    <source>
        <dbReference type="PIRSR" id="PIRSR600760-2"/>
    </source>
</evidence>
<dbReference type="GO" id="GO:0003951">
    <property type="term" value="F:NAD+ kinase activity"/>
    <property type="evidence" value="ECO:0007669"/>
    <property type="project" value="UniProtKB-UniRule"/>
</dbReference>
<feature type="binding site" evidence="13">
    <location>
        <position position="112"/>
    </location>
    <ligand>
        <name>Mg(2+)</name>
        <dbReference type="ChEBI" id="CHEBI:18420"/>
        <label>1</label>
        <note>catalytic</note>
    </ligand>
</feature>
<dbReference type="EMBL" id="LWMV01000083">
    <property type="protein sequence ID" value="KZX14557.1"/>
    <property type="molecule type" value="Genomic_DNA"/>
</dbReference>
<keyword evidence="11 12" id="KW-0520">NAD</keyword>
<dbReference type="Pfam" id="PF01513">
    <property type="entry name" value="NAD_kinase"/>
    <property type="match status" value="1"/>
</dbReference>
<comment type="caution">
    <text evidence="14">The sequence shown here is derived from an EMBL/GenBank/DDBJ whole genome shotgun (WGS) entry which is preliminary data.</text>
</comment>
<gene>
    <name evidence="12 14" type="primary">nadK</name>
    <name evidence="14" type="ORF">MBCUR_04490</name>
</gene>
<dbReference type="Gene3D" id="3.40.50.10330">
    <property type="entry name" value="Probable inorganic polyphosphate/atp-NAD kinase, domain 1"/>
    <property type="match status" value="1"/>
</dbReference>
<feature type="binding site" evidence="12">
    <location>
        <begin position="401"/>
        <end position="402"/>
    </location>
    <ligand>
        <name>NAD(+)</name>
        <dbReference type="ChEBI" id="CHEBI:57540"/>
    </ligand>
</feature>
<dbReference type="InterPro" id="IPR017438">
    <property type="entry name" value="ATP-NAD_kinase_N"/>
</dbReference>
<comment type="caution">
    <text evidence="12">Lacks conserved residue(s) required for the propagation of feature annotation.</text>
</comment>
<dbReference type="Gene3D" id="2.60.200.30">
    <property type="entry name" value="Probable inorganic polyphosphate/atp-NAD kinase, domain 2"/>
    <property type="match status" value="1"/>
</dbReference>
<evidence type="ECO:0000256" key="4">
    <source>
        <dbReference type="ARBA" id="ARBA00022723"/>
    </source>
</evidence>
<evidence type="ECO:0000256" key="1">
    <source>
        <dbReference type="ARBA" id="ARBA00001946"/>
    </source>
</evidence>
<accession>A0A166CI10</accession>
<keyword evidence="5 12" id="KW-0547">Nucleotide-binding</keyword>
<evidence type="ECO:0000256" key="6">
    <source>
        <dbReference type="ARBA" id="ARBA00022777"/>
    </source>
</evidence>
<feature type="binding site" evidence="12">
    <location>
        <position position="480"/>
    </location>
    <ligand>
        <name>NAD(+)</name>
        <dbReference type="ChEBI" id="CHEBI:57540"/>
    </ligand>
</feature>
<sequence>MDNKDEIEFIKGISLKIIKNVEKSISHHINDEDIGKVVGMGADGTPTKKIDVYAEKKIIKILKTCEFITYLISEESGELKLGNDKVEKIDLDKEFKTNDLKGKLLFVVDPLDGTNNALKQIPVYGISIAVAKIKDHFPTLEDIKYGFIKDFSAGDYFQAIKDQGAYLNGKKFSPSTVDKLRNVSMGGYFNVHSGTFELIRKVRRFRVLGSVAIESAYTSCGKYDVFMDLRRSRILDFAAAKIIIEEAGSIISDKYGNKLKTKLRISEKVPIIASANEKIHQKVLDHINKKEIYSNDFNHEKLRSVGVVSRLDNDNSILLAGKIIQDLIKNNIDVKVETRLAIKLEEFKKGLRVKETIDNLYSTKTTLYNYLKFLKLNIDFKGISEDIKNFETDILITLGGDGTILMTKNKLSSPIPIFAINMGTVGFLTEVDIEELDKKLNELYNGHYFYEKRNQIKVSHDGRVFHALNEAVFMTERPAKMLHFQVSIDGKIIEDFRADGMILSTPSGSTAYSMSAGGPIVDPNVDAFIIIPICPYSLSIRPLVVSNKSTVEIKLLSESKKAVLVMDGQITKNIKPFDLISFEKSNHDVYFVKTNINDFYQNVKSKLMGV</sequence>
<dbReference type="FunFam" id="3.40.190.80:FF:000020">
    <property type="entry name" value="Fructose-1,6-bisphosphatase/inositol-1-monophosphatase"/>
    <property type="match status" value="1"/>
</dbReference>
<feature type="binding site" evidence="12">
    <location>
        <position position="497"/>
    </location>
    <ligand>
        <name>NAD(+)</name>
        <dbReference type="ChEBI" id="CHEBI:57540"/>
    </ligand>
</feature>
<feature type="binding site" evidence="13">
    <location>
        <position position="109"/>
    </location>
    <ligand>
        <name>Mg(2+)</name>
        <dbReference type="ChEBI" id="CHEBI:18420"/>
        <label>1</label>
        <note>catalytic</note>
    </ligand>
</feature>
<feature type="binding site" evidence="12">
    <location>
        <position position="569"/>
    </location>
    <ligand>
        <name>NAD(+)</name>
        <dbReference type="ChEBI" id="CHEBI:57540"/>
    </ligand>
</feature>
<dbReference type="STRING" id="49547.MBCUR_04490"/>
<dbReference type="GO" id="GO:0016787">
    <property type="term" value="F:hydrolase activity"/>
    <property type="evidence" value="ECO:0007669"/>
    <property type="project" value="UniProtKB-KW"/>
</dbReference>
<reference evidence="14 15" key="1">
    <citation type="submission" date="2016-04" db="EMBL/GenBank/DDBJ databases">
        <title>Genome sequence of Methanobrevibacter curvatus DSM 11111.</title>
        <authorList>
            <person name="Poehlein A."/>
            <person name="Seedorf H."/>
            <person name="Daniel R."/>
        </authorList>
    </citation>
    <scope>NUCLEOTIDE SEQUENCE [LARGE SCALE GENOMIC DNA]</scope>
    <source>
        <strain evidence="14 15">DSM 11111</strain>
    </source>
</reference>
<dbReference type="InterPro" id="IPR017437">
    <property type="entry name" value="ATP-NAD_kinase_PpnK-typ_C"/>
</dbReference>
<evidence type="ECO:0000256" key="7">
    <source>
        <dbReference type="ARBA" id="ARBA00022801"/>
    </source>
</evidence>
<proteinExistence type="inferred from homology"/>
<dbReference type="InterPro" id="IPR016064">
    <property type="entry name" value="NAD/diacylglycerol_kinase_sf"/>
</dbReference>
<evidence type="ECO:0000256" key="12">
    <source>
        <dbReference type="HAMAP-Rule" id="MF_00361"/>
    </source>
</evidence>
<evidence type="ECO:0000256" key="10">
    <source>
        <dbReference type="ARBA" id="ARBA00022857"/>
    </source>
</evidence>
<keyword evidence="3 12" id="KW-0808">Transferase</keyword>
<comment type="subcellular location">
    <subcellularLocation>
        <location evidence="12">Cytoplasm</location>
    </subcellularLocation>
</comment>
<comment type="catalytic activity">
    <reaction evidence="12">
        <text>NAD(+) + ATP = ADP + NADP(+) + H(+)</text>
        <dbReference type="Rhea" id="RHEA:18629"/>
        <dbReference type="ChEBI" id="CHEBI:15378"/>
        <dbReference type="ChEBI" id="CHEBI:30616"/>
        <dbReference type="ChEBI" id="CHEBI:57540"/>
        <dbReference type="ChEBI" id="CHEBI:58349"/>
        <dbReference type="ChEBI" id="CHEBI:456216"/>
        <dbReference type="EC" id="2.7.1.23"/>
    </reaction>
</comment>
<keyword evidence="6 12" id="KW-0418">Kinase</keyword>
<evidence type="ECO:0000313" key="15">
    <source>
        <dbReference type="Proteomes" id="UP000077245"/>
    </source>
</evidence>
<feature type="binding site" evidence="12">
    <location>
        <begin position="510"/>
        <end position="515"/>
    </location>
    <ligand>
        <name>NAD(+)</name>
        <dbReference type="ChEBI" id="CHEBI:57540"/>
    </ligand>
</feature>
<dbReference type="GO" id="GO:0019674">
    <property type="term" value="P:NAD+ metabolic process"/>
    <property type="evidence" value="ECO:0007669"/>
    <property type="project" value="InterPro"/>
</dbReference>
<keyword evidence="7" id="KW-0378">Hydrolase</keyword>
<evidence type="ECO:0000256" key="2">
    <source>
        <dbReference type="ARBA" id="ARBA00022490"/>
    </source>
</evidence>
<dbReference type="Pfam" id="PF20143">
    <property type="entry name" value="NAD_kinase_C"/>
    <property type="match status" value="1"/>
</dbReference>
<keyword evidence="10 12" id="KW-0521">NADP</keyword>
<dbReference type="GO" id="GO:0005524">
    <property type="term" value="F:ATP binding"/>
    <property type="evidence" value="ECO:0007669"/>
    <property type="project" value="UniProtKB-KW"/>
</dbReference>
<dbReference type="NCBIfam" id="NF010678">
    <property type="entry name" value="PRK14076.1"/>
    <property type="match status" value="1"/>
</dbReference>
<dbReference type="Gene3D" id="3.40.190.80">
    <property type="match status" value="1"/>
</dbReference>
<dbReference type="InterPro" id="IPR020583">
    <property type="entry name" value="Inositol_monoP_metal-BS"/>
</dbReference>
<dbReference type="AlphaFoldDB" id="A0A166CI10"/>
<keyword evidence="15" id="KW-1185">Reference proteome</keyword>
<dbReference type="PROSITE" id="PS00629">
    <property type="entry name" value="IMP_1"/>
    <property type="match status" value="1"/>
</dbReference>
<feature type="active site" description="Proton acceptor" evidence="12">
    <location>
        <position position="401"/>
    </location>
</feature>
<keyword evidence="9 13" id="KW-0460">Magnesium</keyword>